<protein>
    <recommendedName>
        <fullName evidence="1">Beta-lactamase hydrolase-like protein phosphatase-like domain-containing protein</fullName>
    </recommendedName>
</protein>
<dbReference type="Gene3D" id="3.90.190.10">
    <property type="entry name" value="Protein tyrosine phosphatase superfamily"/>
    <property type="match status" value="1"/>
</dbReference>
<dbReference type="GO" id="GO:0016787">
    <property type="term" value="F:hydrolase activity"/>
    <property type="evidence" value="ECO:0007669"/>
    <property type="project" value="InterPro"/>
</dbReference>
<dbReference type="RefSeq" id="WP_068337470.1">
    <property type="nucleotide sequence ID" value="NZ_LQBP01000006.1"/>
</dbReference>
<evidence type="ECO:0000259" key="1">
    <source>
        <dbReference type="Pfam" id="PF04273"/>
    </source>
</evidence>
<sequence length="143" mass="15538">MEIRPITPRYAVSPQITVEDVPAIAEAGFVKVICNRPNIEVPASLQSDVIGEAVRAAGMEYEVLELTHQTMTPENVALQREMAENCDGPVLAYCASGTRCSVVWALGQCDQMSTDDILRATTKAGYALENLRPILDQNRAGTD</sequence>
<dbReference type="InterPro" id="IPR029021">
    <property type="entry name" value="Prot-tyrosine_phosphatase-like"/>
</dbReference>
<comment type="caution">
    <text evidence="2">The sequence shown here is derived from an EMBL/GenBank/DDBJ whole genome shotgun (WGS) entry which is preliminary data.</text>
</comment>
<dbReference type="AlphaFoldDB" id="A0A0X3TS17"/>
<dbReference type="Pfam" id="PF04273">
    <property type="entry name" value="BLH_phosphatase"/>
    <property type="match status" value="1"/>
</dbReference>
<evidence type="ECO:0000313" key="2">
    <source>
        <dbReference type="EMBL" id="KUJ78525.1"/>
    </source>
</evidence>
<organism evidence="2 3">
    <name type="scientific">Ruegeria profundi</name>
    <dbReference type="NCBI Taxonomy" id="1685378"/>
    <lineage>
        <taxon>Bacteria</taxon>
        <taxon>Pseudomonadati</taxon>
        <taxon>Pseudomonadota</taxon>
        <taxon>Alphaproteobacteria</taxon>
        <taxon>Rhodobacterales</taxon>
        <taxon>Roseobacteraceae</taxon>
        <taxon>Ruegeria</taxon>
    </lineage>
</organism>
<dbReference type="STRING" id="1685378.AVO44_12475"/>
<dbReference type="Proteomes" id="UP000053690">
    <property type="component" value="Unassembled WGS sequence"/>
</dbReference>
<proteinExistence type="predicted"/>
<name>A0A0X3TS17_9RHOB</name>
<dbReference type="EMBL" id="LQBP01000006">
    <property type="protein sequence ID" value="KUJ78525.1"/>
    <property type="molecule type" value="Genomic_DNA"/>
</dbReference>
<evidence type="ECO:0000313" key="3">
    <source>
        <dbReference type="Proteomes" id="UP000053690"/>
    </source>
</evidence>
<accession>A0A0X3TS17</accession>
<dbReference type="CDD" id="cd14503">
    <property type="entry name" value="PTP-bact"/>
    <property type="match status" value="1"/>
</dbReference>
<reference evidence="3" key="1">
    <citation type="submission" date="2015-12" db="EMBL/GenBank/DDBJ databases">
        <authorList>
            <person name="Zhang G."/>
            <person name="Stingl U."/>
        </authorList>
    </citation>
    <scope>NUCLEOTIDE SEQUENCE [LARGE SCALE GENOMIC DNA]</scope>
    <source>
        <strain evidence="3">ZGT108</strain>
    </source>
</reference>
<gene>
    <name evidence="2" type="ORF">AVO44_12475</name>
</gene>
<dbReference type="OrthoDB" id="9805710at2"/>
<keyword evidence="3" id="KW-1185">Reference proteome</keyword>
<feature type="domain" description="Beta-lactamase hydrolase-like protein phosphatase-like" evidence="1">
    <location>
        <begin position="3"/>
        <end position="109"/>
    </location>
</feature>
<dbReference type="InterPro" id="IPR005939">
    <property type="entry name" value="BLH_phosphatase-like"/>
</dbReference>
<dbReference type="NCBIfam" id="TIGR01244">
    <property type="entry name" value="TIGR01244 family sulfur transferase"/>
    <property type="match status" value="1"/>
</dbReference>